<keyword evidence="1" id="KW-0472">Membrane</keyword>
<evidence type="ECO:0000313" key="2">
    <source>
        <dbReference type="EMBL" id="MBP2324811.1"/>
    </source>
</evidence>
<evidence type="ECO:0000313" key="3">
    <source>
        <dbReference type="Proteomes" id="UP001519332"/>
    </source>
</evidence>
<comment type="caution">
    <text evidence="2">The sequence shown here is derived from an EMBL/GenBank/DDBJ whole genome shotgun (WGS) entry which is preliminary data.</text>
</comment>
<organism evidence="2 3">
    <name type="scientific">Kibdelosporangium banguiense</name>
    <dbReference type="NCBI Taxonomy" id="1365924"/>
    <lineage>
        <taxon>Bacteria</taxon>
        <taxon>Bacillati</taxon>
        <taxon>Actinomycetota</taxon>
        <taxon>Actinomycetes</taxon>
        <taxon>Pseudonocardiales</taxon>
        <taxon>Pseudonocardiaceae</taxon>
        <taxon>Kibdelosporangium</taxon>
    </lineage>
</organism>
<dbReference type="EMBL" id="JAGINW010000001">
    <property type="protein sequence ID" value="MBP2324811.1"/>
    <property type="molecule type" value="Genomic_DNA"/>
</dbReference>
<feature type="transmembrane region" description="Helical" evidence="1">
    <location>
        <begin position="247"/>
        <end position="264"/>
    </location>
</feature>
<keyword evidence="1" id="KW-1133">Transmembrane helix</keyword>
<reference evidence="2 3" key="1">
    <citation type="submission" date="2021-03" db="EMBL/GenBank/DDBJ databases">
        <title>Sequencing the genomes of 1000 actinobacteria strains.</title>
        <authorList>
            <person name="Klenk H.-P."/>
        </authorList>
    </citation>
    <scope>NUCLEOTIDE SEQUENCE [LARGE SCALE GENOMIC DNA]</scope>
    <source>
        <strain evidence="2 3">DSM 46670</strain>
    </source>
</reference>
<sequence length="351" mass="39036">MDPNGSNDPVWTQTLREAMNAVRKLNRQIGRHWRESTDKQIQSACDDVELTADFIDRCFRTNEVPSSITDVVRKNDDFVAAFAKIRSTADDFAATLFAIDKADSRDRNPSGSYCTLVELLSGLADSLRSQLHEAIEAFIQVVNQQTTNNHNHVDARTKALSVADDIRSRLKARQLIHEAERARIARQKADSDRGTRELAEYYLTHAAQEGRRADWLRTGAAILLVAITGGAVCLNFLFDAVSVGAELVRLSATVPIAVLAGYLAKESSNHRRSATWANHLAIAMQTLPDYVQPLGDDGVELRRLLGQRVFGAAMDQTTPPGDDGLFDELPRKVADALNQLRDTIERRESRR</sequence>
<accession>A0ABS4TK66</accession>
<keyword evidence="3" id="KW-1185">Reference proteome</keyword>
<protein>
    <submittedName>
        <fullName evidence="2">Ni/Co efflux regulator RcnB</fullName>
    </submittedName>
</protein>
<gene>
    <name evidence="2" type="ORF">JOF56_005196</name>
</gene>
<feature type="transmembrane region" description="Helical" evidence="1">
    <location>
        <begin position="220"/>
        <end position="241"/>
    </location>
</feature>
<dbReference type="Proteomes" id="UP001519332">
    <property type="component" value="Unassembled WGS sequence"/>
</dbReference>
<evidence type="ECO:0000256" key="1">
    <source>
        <dbReference type="SAM" id="Phobius"/>
    </source>
</evidence>
<dbReference type="RefSeq" id="WP_209642087.1">
    <property type="nucleotide sequence ID" value="NZ_JAGINW010000001.1"/>
</dbReference>
<proteinExistence type="predicted"/>
<keyword evidence="1" id="KW-0812">Transmembrane</keyword>
<name>A0ABS4TK66_9PSEU</name>